<reference evidence="4" key="1">
    <citation type="journal article" date="2020" name="Fungal Divers.">
        <title>Resolving the Mortierellaceae phylogeny through synthesis of multi-gene phylogenetics and phylogenomics.</title>
        <authorList>
            <person name="Vandepol N."/>
            <person name="Liber J."/>
            <person name="Desiro A."/>
            <person name="Na H."/>
            <person name="Kennedy M."/>
            <person name="Barry K."/>
            <person name="Grigoriev I.V."/>
            <person name="Miller A.N."/>
            <person name="O'Donnell K."/>
            <person name="Stajich J.E."/>
            <person name="Bonito G."/>
        </authorList>
    </citation>
    <scope>NUCLEOTIDE SEQUENCE</scope>
    <source>
        <strain evidence="4">BC1065</strain>
    </source>
</reference>
<feature type="region of interest" description="Disordered" evidence="2">
    <location>
        <begin position="288"/>
        <end position="354"/>
    </location>
</feature>
<dbReference type="SUPFAM" id="SSF48371">
    <property type="entry name" value="ARM repeat"/>
    <property type="match status" value="1"/>
</dbReference>
<dbReference type="Proteomes" id="UP000807716">
    <property type="component" value="Unassembled WGS sequence"/>
</dbReference>
<protein>
    <recommendedName>
        <fullName evidence="3">W2 domain-containing protein</fullName>
    </recommendedName>
</protein>
<dbReference type="PROSITE" id="PS51363">
    <property type="entry name" value="W2"/>
    <property type="match status" value="1"/>
</dbReference>
<feature type="compositionally biased region" description="Polar residues" evidence="2">
    <location>
        <begin position="123"/>
        <end position="135"/>
    </location>
</feature>
<feature type="compositionally biased region" description="Polar residues" evidence="2">
    <location>
        <begin position="926"/>
        <end position="938"/>
    </location>
</feature>
<dbReference type="Gene3D" id="1.25.40.180">
    <property type="match status" value="1"/>
</dbReference>
<evidence type="ECO:0000256" key="2">
    <source>
        <dbReference type="SAM" id="MobiDB-lite"/>
    </source>
</evidence>
<evidence type="ECO:0000259" key="3">
    <source>
        <dbReference type="PROSITE" id="PS51363"/>
    </source>
</evidence>
<feature type="compositionally biased region" description="Acidic residues" evidence="2">
    <location>
        <begin position="911"/>
        <end position="924"/>
    </location>
</feature>
<evidence type="ECO:0000256" key="1">
    <source>
        <dbReference type="SAM" id="Coils"/>
    </source>
</evidence>
<feature type="compositionally biased region" description="Basic and acidic residues" evidence="2">
    <location>
        <begin position="888"/>
        <end position="899"/>
    </location>
</feature>
<feature type="compositionally biased region" description="Acidic residues" evidence="2">
    <location>
        <begin position="781"/>
        <end position="818"/>
    </location>
</feature>
<dbReference type="CDD" id="cd22249">
    <property type="entry name" value="UDM1_RNF168_RNF169-like"/>
    <property type="match status" value="1"/>
</dbReference>
<keyword evidence="1" id="KW-0175">Coiled coil</keyword>
<accession>A0A9P6U7T1</accession>
<name>A0A9P6U7T1_9FUNG</name>
<dbReference type="InterPro" id="IPR016024">
    <property type="entry name" value="ARM-type_fold"/>
</dbReference>
<feature type="region of interest" description="Disordered" evidence="2">
    <location>
        <begin position="216"/>
        <end position="237"/>
    </location>
</feature>
<feature type="compositionally biased region" description="Polar residues" evidence="2">
    <location>
        <begin position="299"/>
        <end position="320"/>
    </location>
</feature>
<feature type="region of interest" description="Disordered" evidence="2">
    <location>
        <begin position="488"/>
        <end position="547"/>
    </location>
</feature>
<feature type="compositionally biased region" description="Low complexity" evidence="2">
    <location>
        <begin position="105"/>
        <end position="114"/>
    </location>
</feature>
<organism evidence="4 5">
    <name type="scientific">Actinomortierella ambigua</name>
    <dbReference type="NCBI Taxonomy" id="1343610"/>
    <lineage>
        <taxon>Eukaryota</taxon>
        <taxon>Fungi</taxon>
        <taxon>Fungi incertae sedis</taxon>
        <taxon>Mucoromycota</taxon>
        <taxon>Mortierellomycotina</taxon>
        <taxon>Mortierellomycetes</taxon>
        <taxon>Mortierellales</taxon>
        <taxon>Mortierellaceae</taxon>
        <taxon>Actinomortierella</taxon>
    </lineage>
</organism>
<feature type="coiled-coil region" evidence="1">
    <location>
        <begin position="371"/>
        <end position="444"/>
    </location>
</feature>
<sequence length="938" mass="102738">MSSAPATATVSDRAAAVNTRMSYSAIVQSTSFQGNNFRKAASRMAAQVTRFQPQRSHSSSSLPDLQGKHGYYHSRLQHHDYEDDMEGHPHWDDAYNYYNSAQQAQHSLASQALHTPQHHTSDHGATNGQQSVHGRQQQLHNELYVNYDSHSQYPPLSAVCHKGRQDCGGVNNSVQHGHRISSCPGYFSASGTRSLSVPAGTGSTMSAVEEAALLPESAAQSPPLPTPPLPSCRSSTSVLMLSKRRESGLLQGATVDESQAAVAVNSDPEPCGDAKPEQPALQTNVHALSNGHPIDASDRSNASKLVSRPQSSQAFASNGSMRHGSEFDRSSLSSARETSESDDEHSQGSAIDSFEDELGCNARRSKKARSLQRLLRKNRMLESSLSQAQRDLQQERESRKIVDECHLKTRDELLQRLVDKDDENERLQQELEEARKQVEELKQCSYKIGYDSNSYSLSNGFASFGGGLMLHHSSLISGQDDSDEFFLPDSFRSTPRSSSSQSPAPVTAARTANDTPIRSQTTLINGTSDDEVDDGDQSNSIAVRPASCLQDDGTTTLGVEARDSGLFVAMKDDAASSPSAGSDTSSLSQDGGICYPESFELLAKSHLQQAIVAKLTTAMTILQLDDLAMKYDASAQELLTVLINEMAKWWELARLRAGGPAKGGWGPMMANPNGKGITNGVRESVERDFRQYFGPLLFHYISNHQDQLLVLKRLEEHSSTSVALRENQPFQLMAMFKGDILDRDAILEWWHLLEEPKTIFGHGQDIRSLTAKFIAFLETHLDDDDDDDDSEDEYDSEDESDGNDSDDLEEEDEDEEDGLPARIGSKGSVRILGLEQLNHGKSNSGSSNTSRQLTNGNTSQENVASSPEMLVIGSEDGEDDRSTTSSLERLEARERERRISFCAHTTVFGEDSSDEDDDEDEDDGVVTNSSDDQQSKTA</sequence>
<dbReference type="OrthoDB" id="2290605at2759"/>
<gene>
    <name evidence="4" type="ORF">DFQ27_001306</name>
</gene>
<keyword evidence="5" id="KW-1185">Reference proteome</keyword>
<proteinExistence type="predicted"/>
<comment type="caution">
    <text evidence="4">The sequence shown here is derived from an EMBL/GenBank/DDBJ whole genome shotgun (WGS) entry which is preliminary data.</text>
</comment>
<dbReference type="InterPro" id="IPR003307">
    <property type="entry name" value="W2_domain"/>
</dbReference>
<dbReference type="AlphaFoldDB" id="A0A9P6U7T1"/>
<evidence type="ECO:0000313" key="4">
    <source>
        <dbReference type="EMBL" id="KAG0264294.1"/>
    </source>
</evidence>
<feature type="compositionally biased region" description="Polar residues" evidence="2">
    <location>
        <begin position="839"/>
        <end position="865"/>
    </location>
</feature>
<dbReference type="EMBL" id="JAAAJB010000142">
    <property type="protein sequence ID" value="KAG0264294.1"/>
    <property type="molecule type" value="Genomic_DNA"/>
</dbReference>
<feature type="compositionally biased region" description="Low complexity" evidence="2">
    <location>
        <begin position="488"/>
        <end position="505"/>
    </location>
</feature>
<feature type="domain" description="W2" evidence="3">
    <location>
        <begin position="588"/>
        <end position="787"/>
    </location>
</feature>
<feature type="region of interest" description="Disordered" evidence="2">
    <location>
        <begin position="105"/>
        <end position="135"/>
    </location>
</feature>
<feature type="region of interest" description="Disordered" evidence="2">
    <location>
        <begin position="781"/>
        <end position="938"/>
    </location>
</feature>
<dbReference type="Pfam" id="PF02020">
    <property type="entry name" value="W2"/>
    <property type="match status" value="1"/>
</dbReference>
<feature type="compositionally biased region" description="Polar residues" evidence="2">
    <location>
        <begin position="510"/>
        <end position="527"/>
    </location>
</feature>
<evidence type="ECO:0000313" key="5">
    <source>
        <dbReference type="Proteomes" id="UP000807716"/>
    </source>
</evidence>